<dbReference type="EMBL" id="HE999757">
    <property type="protein sequence ID" value="CCO10414.2"/>
    <property type="molecule type" value="Genomic_DNA"/>
</dbReference>
<dbReference type="HOGENOM" id="CLU_3267461_0_0_9"/>
<organism evidence="1 2">
    <name type="scientific">Carnobacterium maltaromaticum LMA28</name>
    <dbReference type="NCBI Taxonomy" id="1234679"/>
    <lineage>
        <taxon>Bacteria</taxon>
        <taxon>Bacillati</taxon>
        <taxon>Bacillota</taxon>
        <taxon>Bacilli</taxon>
        <taxon>Lactobacillales</taxon>
        <taxon>Carnobacteriaceae</taxon>
        <taxon>Carnobacterium</taxon>
    </lineage>
</organism>
<name>K8E2Z0_CARML</name>
<evidence type="ECO:0000313" key="2">
    <source>
        <dbReference type="Proteomes" id="UP000000212"/>
    </source>
</evidence>
<proteinExistence type="predicted"/>
<sequence length="41" mass="4601">MPFFSYPGSLLNDIKTYSSYHRFSLIVLSLADGKAFCQGLL</sequence>
<gene>
    <name evidence="1" type="ORF">BN424_950</name>
</gene>
<dbReference type="Proteomes" id="UP000000212">
    <property type="component" value="Chromosome"/>
</dbReference>
<dbReference type="AlphaFoldDB" id="K8E2Z0"/>
<evidence type="ECO:0000313" key="1">
    <source>
        <dbReference type="EMBL" id="CCO10414.2"/>
    </source>
</evidence>
<keyword evidence="2" id="KW-1185">Reference proteome</keyword>
<accession>K8E2Z0</accession>
<reference evidence="2" key="1">
    <citation type="journal article" date="2013" name="Genome Announc.">
        <title>Complete Chromosome Sequence of Carnobacterium maltaromaticum LMA 28.</title>
        <authorList>
            <person name="Cailliez-Grimal C."/>
            <person name="Chaillou S."/>
            <person name="Anba-Mondoloni J."/>
            <person name="Loux V."/>
            <person name="Afzal M.I."/>
            <person name="Rahman A."/>
            <person name="Kergourlay G."/>
            <person name="Champomier-Verges M.C."/>
            <person name="Zagorec M."/>
            <person name="Dalgaard P."/>
            <person name="Leisner J.J."/>
            <person name="Prevost H."/>
            <person name="Revol-Junelles A.M."/>
            <person name="Borges F."/>
        </authorList>
    </citation>
    <scope>NUCLEOTIDE SEQUENCE</scope>
    <source>
        <strain evidence="2">LMA28</strain>
    </source>
</reference>
<dbReference type="STRING" id="1234679.BN424_950"/>
<protein>
    <submittedName>
        <fullName evidence="1">Uncharacterized protein</fullName>
    </submittedName>
</protein>
<dbReference type="KEGG" id="cml:BN424_950"/>